<dbReference type="PANTHER" id="PTHR46060:SF1">
    <property type="entry name" value="MARINER MOS1 TRANSPOSASE-LIKE PROTEIN"/>
    <property type="match status" value="1"/>
</dbReference>
<organism evidence="1 2">
    <name type="scientific">Cordylochernes scorpioides</name>
    <dbReference type="NCBI Taxonomy" id="51811"/>
    <lineage>
        <taxon>Eukaryota</taxon>
        <taxon>Metazoa</taxon>
        <taxon>Ecdysozoa</taxon>
        <taxon>Arthropoda</taxon>
        <taxon>Chelicerata</taxon>
        <taxon>Arachnida</taxon>
        <taxon>Pseudoscorpiones</taxon>
        <taxon>Cheliferoidea</taxon>
        <taxon>Chernetidae</taxon>
        <taxon>Cordylochernes</taxon>
    </lineage>
</organism>
<evidence type="ECO:0000313" key="1">
    <source>
        <dbReference type="EMBL" id="UYV74798.1"/>
    </source>
</evidence>
<sequence>MTEHRDLHEIGWITEVLRVLNKLEPTVGSDFKRGRTSLEDDLREGQPKTTTTLETIEKIHNIVLDDRRVKLGEIAEAVGISEERVRNILHEELGM</sequence>
<dbReference type="Proteomes" id="UP001235939">
    <property type="component" value="Chromosome 12"/>
</dbReference>
<accession>A0ABY6L1G5</accession>
<dbReference type="PANTHER" id="PTHR46060">
    <property type="entry name" value="MARINER MOS1 TRANSPOSASE-LIKE PROTEIN"/>
    <property type="match status" value="1"/>
</dbReference>
<dbReference type="InterPro" id="IPR052709">
    <property type="entry name" value="Transposase-MT_Hybrid"/>
</dbReference>
<reference evidence="1 2" key="1">
    <citation type="submission" date="2022-01" db="EMBL/GenBank/DDBJ databases">
        <title>A chromosomal length assembly of Cordylochernes scorpioides.</title>
        <authorList>
            <person name="Zeh D."/>
            <person name="Zeh J."/>
        </authorList>
    </citation>
    <scope>NUCLEOTIDE SEQUENCE [LARGE SCALE GENOMIC DNA]</scope>
    <source>
        <strain evidence="1">IN4F17</strain>
        <tissue evidence="1">Whole Body</tissue>
    </source>
</reference>
<keyword evidence="2" id="KW-1185">Reference proteome</keyword>
<evidence type="ECO:0000313" key="2">
    <source>
        <dbReference type="Proteomes" id="UP001235939"/>
    </source>
</evidence>
<gene>
    <name evidence="1" type="ORF">LAZ67_12001016</name>
</gene>
<dbReference type="EMBL" id="CP092874">
    <property type="protein sequence ID" value="UYV74798.1"/>
    <property type="molecule type" value="Genomic_DNA"/>
</dbReference>
<protein>
    <submittedName>
        <fullName evidence="1">Uncharacterized protein</fullName>
    </submittedName>
</protein>
<proteinExistence type="predicted"/>
<name>A0ABY6L1G5_9ARAC</name>